<proteinExistence type="predicted"/>
<dbReference type="AlphaFoldDB" id="A0A4Y1REZ3"/>
<reference evidence="1" key="1">
    <citation type="journal article" date="2019" name="Science">
        <title>Mutation of a bHLH transcription factor allowed almond domestication.</title>
        <authorList>
            <person name="Sanchez-Perez R."/>
            <person name="Pavan S."/>
            <person name="Mazzeo R."/>
            <person name="Moldovan C."/>
            <person name="Aiese Cigliano R."/>
            <person name="Del Cueto J."/>
            <person name="Ricciardi F."/>
            <person name="Lotti C."/>
            <person name="Ricciardi L."/>
            <person name="Dicenta F."/>
            <person name="Lopez-Marques R.L."/>
            <person name="Lindberg Moller B."/>
        </authorList>
    </citation>
    <scope>NUCLEOTIDE SEQUENCE</scope>
</reference>
<organism evidence="1">
    <name type="scientific">Prunus dulcis</name>
    <name type="common">Almond</name>
    <name type="synonym">Amygdalus dulcis</name>
    <dbReference type="NCBI Taxonomy" id="3755"/>
    <lineage>
        <taxon>Eukaryota</taxon>
        <taxon>Viridiplantae</taxon>
        <taxon>Streptophyta</taxon>
        <taxon>Embryophyta</taxon>
        <taxon>Tracheophyta</taxon>
        <taxon>Spermatophyta</taxon>
        <taxon>Magnoliopsida</taxon>
        <taxon>eudicotyledons</taxon>
        <taxon>Gunneridae</taxon>
        <taxon>Pentapetalae</taxon>
        <taxon>rosids</taxon>
        <taxon>fabids</taxon>
        <taxon>Rosales</taxon>
        <taxon>Rosaceae</taxon>
        <taxon>Amygdaloideae</taxon>
        <taxon>Amygdaleae</taxon>
        <taxon>Prunus</taxon>
    </lineage>
</organism>
<name>A0A4Y1REZ3_PRUDU</name>
<evidence type="ECO:0000313" key="1">
    <source>
        <dbReference type="EMBL" id="BBH02830.1"/>
    </source>
</evidence>
<dbReference type="EMBL" id="AP019301">
    <property type="protein sequence ID" value="BBH02830.1"/>
    <property type="molecule type" value="Genomic_DNA"/>
</dbReference>
<accession>A0A4Y1REZ3</accession>
<gene>
    <name evidence="1" type="ORF">Prudu_013521</name>
</gene>
<sequence length="149" mass="16776">MELLSHYFTLHTIRTVKSRTFFIPFTPRTIPTIKNQILIAPSKPTDLSQLFPNRTTQISEISRSSFYTQPDPQPIGTDPSTFCSDLSLSQSLSSPTITCHGRRYPPPPPQINPKLFHSYMMYYGVVPIDILCFVCALTMASNSTEAPSF</sequence>
<protein>
    <submittedName>
        <fullName evidence="1">Nuclear assembly factor 1</fullName>
    </submittedName>
</protein>